<gene>
    <name evidence="2" type="ORF">FA727_02740</name>
</gene>
<reference evidence="2 3" key="1">
    <citation type="journal article" date="2011" name="J. Microbiol.">
        <title>Bacillus kyonggiensis sp. nov., isolated from soil of a lettuce field.</title>
        <authorList>
            <person name="Dong K."/>
            <person name="Lee S."/>
        </authorList>
    </citation>
    <scope>NUCLEOTIDE SEQUENCE [LARGE SCALE GENOMIC DNA]</scope>
    <source>
        <strain evidence="2 3">NB22</strain>
    </source>
</reference>
<feature type="transmembrane region" description="Helical" evidence="1">
    <location>
        <begin position="6"/>
        <end position="27"/>
    </location>
</feature>
<evidence type="ECO:0000256" key="1">
    <source>
        <dbReference type="SAM" id="Phobius"/>
    </source>
</evidence>
<proteinExistence type="predicted"/>
<protein>
    <submittedName>
        <fullName evidence="2">Uncharacterized protein</fullName>
    </submittedName>
</protein>
<dbReference type="OrthoDB" id="2454818at2"/>
<keyword evidence="1" id="KW-1133">Transmembrane helix</keyword>
<keyword evidence="1" id="KW-0472">Membrane</keyword>
<evidence type="ECO:0000313" key="2">
    <source>
        <dbReference type="EMBL" id="TKC18485.1"/>
    </source>
</evidence>
<dbReference type="RefSeq" id="WP_136829195.1">
    <property type="nucleotide sequence ID" value="NZ_SWBM01000001.1"/>
</dbReference>
<dbReference type="Proteomes" id="UP000307756">
    <property type="component" value="Unassembled WGS sequence"/>
</dbReference>
<evidence type="ECO:0000313" key="3">
    <source>
        <dbReference type="Proteomes" id="UP000307756"/>
    </source>
</evidence>
<sequence>MSTYMLVLAIFVVVVVIFALGYTAAVAKSQRRLKGELDTAIPGRVQEGIFQKNPVFLTYLLFFVLVLLIILIAVLNW</sequence>
<keyword evidence="1" id="KW-0812">Transmembrane</keyword>
<comment type="caution">
    <text evidence="2">The sequence shown here is derived from an EMBL/GenBank/DDBJ whole genome shotgun (WGS) entry which is preliminary data.</text>
</comment>
<dbReference type="AlphaFoldDB" id="A0A4U1D7B8"/>
<name>A0A4U1D7B8_9BACI</name>
<organism evidence="2 3">
    <name type="scientific">Robertmurraya kyonggiensis</name>
    <dbReference type="NCBI Taxonomy" id="1037680"/>
    <lineage>
        <taxon>Bacteria</taxon>
        <taxon>Bacillati</taxon>
        <taxon>Bacillota</taxon>
        <taxon>Bacilli</taxon>
        <taxon>Bacillales</taxon>
        <taxon>Bacillaceae</taxon>
        <taxon>Robertmurraya</taxon>
    </lineage>
</organism>
<dbReference type="EMBL" id="SWBM01000001">
    <property type="protein sequence ID" value="TKC18485.1"/>
    <property type="molecule type" value="Genomic_DNA"/>
</dbReference>
<accession>A0A4U1D7B8</accession>
<keyword evidence="3" id="KW-1185">Reference proteome</keyword>
<feature type="transmembrane region" description="Helical" evidence="1">
    <location>
        <begin position="56"/>
        <end position="75"/>
    </location>
</feature>